<dbReference type="GO" id="GO:0015562">
    <property type="term" value="F:efflux transmembrane transporter activity"/>
    <property type="evidence" value="ECO:0007669"/>
    <property type="project" value="InterPro"/>
</dbReference>
<name>A0AAU7CCR6_9BACT</name>
<dbReference type="InterPro" id="IPR003423">
    <property type="entry name" value="OMP_efflux"/>
</dbReference>
<dbReference type="EMBL" id="CP155447">
    <property type="protein sequence ID" value="XBH02885.1"/>
    <property type="molecule type" value="Genomic_DNA"/>
</dbReference>
<comment type="similarity">
    <text evidence="1">Belongs to the outer membrane factor (OMF) (TC 1.B.17) family.</text>
</comment>
<dbReference type="Gene3D" id="2.20.200.10">
    <property type="entry name" value="Outer membrane efflux proteins (OEP)"/>
    <property type="match status" value="1"/>
</dbReference>
<evidence type="ECO:0000256" key="3">
    <source>
        <dbReference type="SAM" id="MobiDB-lite"/>
    </source>
</evidence>
<dbReference type="SUPFAM" id="SSF56954">
    <property type="entry name" value="Outer membrane efflux proteins (OEP)"/>
    <property type="match status" value="1"/>
</dbReference>
<dbReference type="PANTHER" id="PTHR30203">
    <property type="entry name" value="OUTER MEMBRANE CATION EFFLUX PROTEIN"/>
    <property type="match status" value="1"/>
</dbReference>
<organism evidence="5">
    <name type="scientific">Singulisphaera sp. Ch08</name>
    <dbReference type="NCBI Taxonomy" id="3120278"/>
    <lineage>
        <taxon>Bacteria</taxon>
        <taxon>Pseudomonadati</taxon>
        <taxon>Planctomycetota</taxon>
        <taxon>Planctomycetia</taxon>
        <taxon>Isosphaerales</taxon>
        <taxon>Isosphaeraceae</taxon>
        <taxon>Singulisphaera</taxon>
    </lineage>
</organism>
<dbReference type="RefSeq" id="WP_406695626.1">
    <property type="nucleotide sequence ID" value="NZ_CP155447.1"/>
</dbReference>
<dbReference type="PROSITE" id="PS51782">
    <property type="entry name" value="LYSM"/>
    <property type="match status" value="1"/>
</dbReference>
<dbReference type="AlphaFoldDB" id="A0AAU7CCR6"/>
<feature type="compositionally biased region" description="Low complexity" evidence="3">
    <location>
        <begin position="571"/>
        <end position="581"/>
    </location>
</feature>
<accession>A0AAU7CCR6</accession>
<gene>
    <name evidence="5" type="ORF">V5E97_31925</name>
</gene>
<evidence type="ECO:0000256" key="1">
    <source>
        <dbReference type="ARBA" id="ARBA00007613"/>
    </source>
</evidence>
<proteinExistence type="inferred from homology"/>
<dbReference type="Gene3D" id="1.20.1600.10">
    <property type="entry name" value="Outer membrane efflux proteins (OEP)"/>
    <property type="match status" value="1"/>
</dbReference>
<evidence type="ECO:0000259" key="4">
    <source>
        <dbReference type="PROSITE" id="PS51782"/>
    </source>
</evidence>
<feature type="region of interest" description="Disordered" evidence="3">
    <location>
        <begin position="559"/>
        <end position="626"/>
    </location>
</feature>
<reference evidence="5" key="1">
    <citation type="submission" date="2024-05" db="EMBL/GenBank/DDBJ databases">
        <title>Planctomycetes of the genus Singulisphaera possess chitinolytic capabilities.</title>
        <authorList>
            <person name="Ivanova A."/>
        </authorList>
    </citation>
    <scope>NUCLEOTIDE SEQUENCE</scope>
    <source>
        <strain evidence="5">Ch08T</strain>
    </source>
</reference>
<dbReference type="Gene3D" id="3.10.350.10">
    <property type="entry name" value="LysM domain"/>
    <property type="match status" value="1"/>
</dbReference>
<evidence type="ECO:0000313" key="5">
    <source>
        <dbReference type="EMBL" id="XBH02885.1"/>
    </source>
</evidence>
<dbReference type="InterPro" id="IPR010131">
    <property type="entry name" value="MdtP/NodT-like"/>
</dbReference>
<dbReference type="PANTHER" id="PTHR30203:SF30">
    <property type="entry name" value="OUTER MEMBRANE PROTEIN-RELATED"/>
    <property type="match status" value="1"/>
</dbReference>
<dbReference type="InterPro" id="IPR036779">
    <property type="entry name" value="LysM_dom_sf"/>
</dbReference>
<dbReference type="CDD" id="cd00118">
    <property type="entry name" value="LysM"/>
    <property type="match status" value="1"/>
</dbReference>
<dbReference type="Pfam" id="PF02321">
    <property type="entry name" value="OEP"/>
    <property type="match status" value="2"/>
</dbReference>
<dbReference type="Pfam" id="PF01476">
    <property type="entry name" value="LysM"/>
    <property type="match status" value="1"/>
</dbReference>
<keyword evidence="2" id="KW-0175">Coiled coil</keyword>
<feature type="compositionally biased region" description="Pro residues" evidence="3">
    <location>
        <begin position="582"/>
        <end position="593"/>
    </location>
</feature>
<feature type="coiled-coil region" evidence="2">
    <location>
        <begin position="412"/>
        <end position="439"/>
    </location>
</feature>
<sequence>MKHLSLRISNAKQMKHVIARVIACSFMLLVLPSCGIPLRKAESPPGLPETLNGGTSSENSSQLTIEEFYQDPALTSLICQAVASNRELKVLNEDVQIASNQILSRSGAYLPFVTAGAGAGLNRASRFTLEGAAVLNDPFLPGQFFSLAHGEFGGGINLNWQLDIYRQLRNARDAAGQRFNVALERRNFFITRLVADVAENYYRLMALDKRLENLNLTIELQERSLEIAQALKEAARITELGVLRFQAEVRKNQSEKLIVHQDIVVTENKINFLLNRFPQPVERVSAGFYDLNINRLSVGVPSQLLQNRPDIRQAERDLAATGLDVKVARVNFFPQLVISGGTGLESLVINHLFEPQAVIGTIASGLVGPLVNKRAIRAEYLTANARQLQAIYTYQRVVLNAFTEVVNRLSMVEKYTTSIELKKQQMAALEASVEVASNLFQNARVEYIDVLLAQRDLRDARGTLIDTKVEQLVAIVNTYQALGGGLLSNPNAAVVPGQNPYIHTVSSGETFRTISQRYYESERYSKALWAANKSAVPAPDRLKVGDKIIIPRADQLDQSLIDVGPTPGPARPGTAPGDEPAILPPPVPPPASMPGPFGEKETRDPAVKATGGTKPAVASPNPVTRK</sequence>
<evidence type="ECO:0000256" key="2">
    <source>
        <dbReference type="SAM" id="Coils"/>
    </source>
</evidence>
<feature type="coiled-coil region" evidence="2">
    <location>
        <begin position="204"/>
        <end position="231"/>
    </location>
</feature>
<dbReference type="SMART" id="SM00257">
    <property type="entry name" value="LysM"/>
    <property type="match status" value="1"/>
</dbReference>
<dbReference type="InterPro" id="IPR018392">
    <property type="entry name" value="LysM"/>
</dbReference>
<feature type="domain" description="LysM" evidence="4">
    <location>
        <begin position="501"/>
        <end position="550"/>
    </location>
</feature>
<protein>
    <submittedName>
        <fullName evidence="5">TolC family protein</fullName>
    </submittedName>
</protein>